<evidence type="ECO:0000313" key="2">
    <source>
        <dbReference type="EMBL" id="UQX88612.1"/>
    </source>
</evidence>
<dbReference type="CDD" id="cd11336">
    <property type="entry name" value="AmyAc_MTSase"/>
    <property type="match status" value="1"/>
</dbReference>
<dbReference type="InterPro" id="IPR006047">
    <property type="entry name" value="GH13_cat_dom"/>
</dbReference>
<name>A0ABY4QZG0_9ACTN</name>
<dbReference type="Gene3D" id="1.10.150.200">
    <property type="entry name" value="Maltooligosyl trehalose synthase, domain 3"/>
    <property type="match status" value="1"/>
</dbReference>
<evidence type="ECO:0000313" key="3">
    <source>
        <dbReference type="Proteomes" id="UP001056336"/>
    </source>
</evidence>
<dbReference type="EMBL" id="CP097332">
    <property type="protein sequence ID" value="UQX88612.1"/>
    <property type="molecule type" value="Genomic_DNA"/>
</dbReference>
<dbReference type="Proteomes" id="UP001056336">
    <property type="component" value="Chromosome"/>
</dbReference>
<feature type="domain" description="Glycosyl hydrolase family 13 catalytic" evidence="1">
    <location>
        <begin position="9"/>
        <end position="652"/>
    </location>
</feature>
<dbReference type="InterPro" id="IPR013797">
    <property type="entry name" value="Maltooligo_trehalose_synth_4"/>
</dbReference>
<dbReference type="PANTHER" id="PTHR10357">
    <property type="entry name" value="ALPHA-AMYLASE FAMILY MEMBER"/>
    <property type="match status" value="1"/>
</dbReference>
<dbReference type="Pfam" id="PF00128">
    <property type="entry name" value="Alpha-amylase"/>
    <property type="match status" value="1"/>
</dbReference>
<reference evidence="2" key="1">
    <citation type="journal article" date="2018" name="Int. J. Syst. Evol. Microbiol.">
        <title>Jatrophihabitans telluris sp. nov., isolated from sediment soil of lava forest wetlands and the emended description of the genus Jatrophihabitans.</title>
        <authorList>
            <person name="Lee K.C."/>
            <person name="Suh M.K."/>
            <person name="Eom M.K."/>
            <person name="Kim K.K."/>
            <person name="Kim J.S."/>
            <person name="Kim D.S."/>
            <person name="Ko S.H."/>
            <person name="Shin Y.K."/>
            <person name="Lee J.S."/>
        </authorList>
    </citation>
    <scope>NUCLEOTIDE SEQUENCE</scope>
    <source>
        <strain evidence="2">N237</strain>
    </source>
</reference>
<sequence length="770" mass="83580">MPSSTYRLQITADFTLTDAAELVDYVAALGVGAIYVSPLLRATEGSSHGYDVVSHLEVDPARGGTSGLAVLAKACAGRGLGLVVDIVPNHMGVADPSQNRAWWDLLTYGEGSEHASWFDVDWGYADGRILIPVLGDDADLSRDLTVVSDELRYYEHRYPINPDSRASLIAAGADPDALDPLAVHDAQHYRLVSFRKADTEQNYRRFFAVTDLAGLRVEDPAVFEATHAEILRWVADYGVSGIRIDHPDGLVDPQGYLERLATAAPKAWITVEKITEPGEELPASWPVSGMTGYDALAEVNGVLVDPAAEGTMTELYQRLTGDERSYADHIADGKRLVATTILQAEIRRLDRLVTGVENAAAALAELVIAFPVYRSYLPLGADHLDQAVRTAKQRRPELSAAIEALLPRLSDPSDELAMRFQQVTGAVTAKGVEDTAYYRYTRLISLNEVGAYPGRFGLGVADFHAAQQRRLEIAAAGMTTLSTHDTKRGEDIRARISVLPELGEQWASAAGELLRLAPVPNAAFGYLLWQTIAATGLIDRGRLHGFAEKAMREAADGTGWIDPDEAFEAAVHAAVDAAYDDPRVRVLITDLHDQLLEYGWSNSLSAKLVQLTMPGVPDVYQGSEWAEESLVDPDNRRPVDFAAIAQALSVLRAAGPTLVPAPAEQAKLWLTTQALTVRRDHPELFTDYVPLQVDGPAQDHLLAFDRGGAVTLATRLPLALAGAGGWTDTSLDLPDGRWTDILTGREHHGTVRVAEVLDRLPVALLLRAQS</sequence>
<organism evidence="2 3">
    <name type="scientific">Jatrophihabitans telluris</name>
    <dbReference type="NCBI Taxonomy" id="2038343"/>
    <lineage>
        <taxon>Bacteria</taxon>
        <taxon>Bacillati</taxon>
        <taxon>Actinomycetota</taxon>
        <taxon>Actinomycetes</taxon>
        <taxon>Jatrophihabitantales</taxon>
        <taxon>Jatrophihabitantaceae</taxon>
        <taxon>Jatrophihabitans</taxon>
    </lineage>
</organism>
<dbReference type="Gene3D" id="3.20.20.80">
    <property type="entry name" value="Glycosidases"/>
    <property type="match status" value="1"/>
</dbReference>
<evidence type="ECO:0000259" key="1">
    <source>
        <dbReference type="SMART" id="SM00642"/>
    </source>
</evidence>
<dbReference type="InterPro" id="IPR012767">
    <property type="entry name" value="Trehalose_TreY"/>
</dbReference>
<dbReference type="SUPFAM" id="SSF51445">
    <property type="entry name" value="(Trans)glycosidases"/>
    <property type="match status" value="1"/>
</dbReference>
<keyword evidence="3" id="KW-1185">Reference proteome</keyword>
<dbReference type="InterPro" id="IPR017853">
    <property type="entry name" value="GH"/>
</dbReference>
<dbReference type="NCBIfam" id="TIGR02401">
    <property type="entry name" value="trehalose_TreY"/>
    <property type="match status" value="1"/>
</dbReference>
<accession>A0ABY4QZG0</accession>
<dbReference type="PANTHER" id="PTHR10357:SF216">
    <property type="entry name" value="MALTOOLIGOSYL TREHALOSE SYNTHASE-RELATED"/>
    <property type="match status" value="1"/>
</dbReference>
<protein>
    <submittedName>
        <fullName evidence="2">Malto-oligosyltrehalose synthase</fullName>
    </submittedName>
</protein>
<dbReference type="Gene3D" id="1.10.10.470">
    <property type="entry name" value="Maltooligosyl trehalose synthase, domain 4"/>
    <property type="match status" value="1"/>
</dbReference>
<dbReference type="Gene3D" id="3.30.1590.10">
    <property type="entry name" value="Maltooligosyl trehalose synthase, domain 2"/>
    <property type="match status" value="1"/>
</dbReference>
<reference evidence="2" key="2">
    <citation type="submission" date="2022-05" db="EMBL/GenBank/DDBJ databases">
        <authorList>
            <person name="Kim J.-S."/>
            <person name="Lee K."/>
            <person name="Suh M."/>
            <person name="Eom M."/>
            <person name="Kim J.-S."/>
            <person name="Kim D.-S."/>
            <person name="Ko S.-H."/>
            <person name="Shin Y."/>
            <person name="Lee J.-S."/>
        </authorList>
    </citation>
    <scope>NUCLEOTIDE SEQUENCE</scope>
    <source>
        <strain evidence="2">N237</strain>
    </source>
</reference>
<proteinExistence type="predicted"/>
<dbReference type="SMART" id="SM00642">
    <property type="entry name" value="Aamy"/>
    <property type="match status" value="1"/>
</dbReference>
<gene>
    <name evidence="2" type="primary">treY</name>
    <name evidence="2" type="ORF">M6D93_01095</name>
</gene>